<accession>A0A1E3BSH7</accession>
<name>A0A1E3BSH7_ASPCR</name>
<dbReference type="GO" id="GO:0006397">
    <property type="term" value="P:mRNA processing"/>
    <property type="evidence" value="ECO:0007669"/>
    <property type="project" value="UniProtKB-KW"/>
</dbReference>
<feature type="domain" description="RSE1/DDB1/CPSF1 first beta-propeller" evidence="1">
    <location>
        <begin position="53"/>
        <end position="442"/>
    </location>
</feature>
<dbReference type="VEuPathDB" id="FungiDB:SI65_01512"/>
<proteinExistence type="predicted"/>
<sequence>MASHQDTDIFMANAPDEIREFVRQRESEKGQLSIPSKPRVGLLSHTVVPSPTIQWILPAHLRSQRHNDVVFVGDRHIQIREAVSGIHLEDVTSKSDFDAQIMAAKVINVGTELPWETQMKQGAGHLATDEPQDDLPPQVLVLSLASRELVFLYYSMADEGQFVSYRRPLPNDVNLFEQFGRNVAVEPRSRAIAVSASCDYFGIFMLKEPRILQSQMTNNQLDPILEERFFRVDGDILFMEFLYPKSEGENKIILLLLVAQNQITHAICYEWDANIPLRNALPRVTRRLLPFEDRLPTMVIPLTKTSSFMLVNPSSMAVYKNRLDPRRQPSRYPLPICDKQAQRSPLWTRWARPLRNWIYNQKHDDIYLCREDGRIFYLEIGNEGEIENQTFLGLLDCDVDAAFDTLDIGHEGGDLLLAAGNMGDGGLFVQKARDHPRCVQKFMNWTPVTDSVVVKSTAHDSLAAEVACDRLFVCSASTFGKGAVSELRYGIEAQIGLAVALEGLSSTRDIWTMADNVNGGVCILTTDPVSSLLIYLPADFGEEICAIDEEESGLDFSCQTLAAGCTQSGAIVQVTEKAVHLGAVAESPGVRHGYHPAESVATAAINESAGLVANAVRSHKGTQLHIIRINSTDSQHQLSDIGARIDVNHEPVSMSIERLSFSCFVFIGTGSGKLLIYRVVEETITFLIDIDINVEGSVDISKAIESLAIISIAADDSLEKAILFCGLRSGILVSLAVTVDNDNINSPISMKQGIPQRLGHTSVKVQSKGNAALLTCGEGFWQVSCVEDGDLPEYTLQRVWITDQNNPAYYPKSIYGFTTSNVVNPNMDDAFNSLFCVADEQLFICTLDREARTVPRRINLPGSANKLAYSKHLKSLIVSYTQTELDTSLDPVRRSTRPMVEFIDPDFQDSAISLPGTQDGSQLWRPQGAAGEKITCILEWTPRKGDEEYHLIVIGTARKNQQERGRVIFLQTSRDASNASQIECSVKYVHKFEGPVYAIAPYGPFTLMVSSGNEIIPLEPKFSRTRWGRAARYSTVSPAISISAHEPYVYLSTARESLMVLKASDDKLSMYAYDRHRHDGLSHVHIGGPLNLTVASSRGGTVSVLTERGVTETDKMMPHSLCEAHLPLSVMKLSLGSKLSPLNSSSRVLYGNTINGTTYRFLTLGEKDWRLLHLLQNMCEKDPHICPFTPKRKHLRNPVESESVESSPSRMHVDGDILSRLVARGASYLHRMLVSGDLYDPSSHDTGTTQATMERFSVLSEDVLGRSTNQVEAVMKWLRNTLHMQF</sequence>
<protein>
    <recommendedName>
        <fullName evidence="1">RSE1/DDB1/CPSF1 first beta-propeller domain-containing protein</fullName>
    </recommendedName>
</protein>
<dbReference type="Gene3D" id="2.130.10.10">
    <property type="entry name" value="YVTN repeat-like/Quinoprotein amine dehydrogenase"/>
    <property type="match status" value="2"/>
</dbReference>
<dbReference type="OrthoDB" id="20774at2759"/>
<organism evidence="2 3">
    <name type="scientific">Aspergillus cristatus</name>
    <name type="common">Chinese Fuzhuan brick tea-fermentation fungus</name>
    <name type="synonym">Eurotium cristatum</name>
    <dbReference type="NCBI Taxonomy" id="573508"/>
    <lineage>
        <taxon>Eukaryota</taxon>
        <taxon>Fungi</taxon>
        <taxon>Dikarya</taxon>
        <taxon>Ascomycota</taxon>
        <taxon>Pezizomycotina</taxon>
        <taxon>Eurotiomycetes</taxon>
        <taxon>Eurotiomycetidae</taxon>
        <taxon>Eurotiales</taxon>
        <taxon>Aspergillaceae</taxon>
        <taxon>Aspergillus</taxon>
        <taxon>Aspergillus subgen. Aspergillus</taxon>
    </lineage>
</organism>
<dbReference type="Pfam" id="PF10433">
    <property type="entry name" value="Beta-prop_RSE1_1st"/>
    <property type="match status" value="1"/>
</dbReference>
<dbReference type="InterPro" id="IPR018846">
    <property type="entry name" value="Beta-prop_RSE1/DDB1/CPSF1_1st"/>
</dbReference>
<dbReference type="InterPro" id="IPR015943">
    <property type="entry name" value="WD40/YVTN_repeat-like_dom_sf"/>
</dbReference>
<dbReference type="PANTHER" id="PTHR10644">
    <property type="entry name" value="DNA REPAIR/RNA PROCESSING CPSF FAMILY"/>
    <property type="match status" value="1"/>
</dbReference>
<evidence type="ECO:0000313" key="2">
    <source>
        <dbReference type="EMBL" id="ODM23922.1"/>
    </source>
</evidence>
<dbReference type="InterPro" id="IPR050358">
    <property type="entry name" value="RSE1/DDB1/CFT1"/>
</dbReference>
<evidence type="ECO:0000259" key="1">
    <source>
        <dbReference type="Pfam" id="PF10433"/>
    </source>
</evidence>
<evidence type="ECO:0000313" key="3">
    <source>
        <dbReference type="Proteomes" id="UP000094569"/>
    </source>
</evidence>
<dbReference type="STRING" id="573508.A0A1E3BSH7"/>
<gene>
    <name evidence="2" type="ORF">SI65_01512</name>
</gene>
<reference evidence="2 3" key="1">
    <citation type="journal article" date="2016" name="BMC Genomics">
        <title>Comparative genomic and transcriptomic analyses of the Fuzhuan brick tea-fermentation fungus Aspergillus cristatus.</title>
        <authorList>
            <person name="Ge Y."/>
            <person name="Wang Y."/>
            <person name="Liu Y."/>
            <person name="Tan Y."/>
            <person name="Ren X."/>
            <person name="Zhang X."/>
            <person name="Hyde K.D."/>
            <person name="Liu Y."/>
            <person name="Liu Z."/>
        </authorList>
    </citation>
    <scope>NUCLEOTIDE SEQUENCE [LARGE SCALE GENOMIC DNA]</scope>
    <source>
        <strain evidence="2 3">GZAAS20.1005</strain>
    </source>
</reference>
<dbReference type="Proteomes" id="UP000094569">
    <property type="component" value="Unassembled WGS sequence"/>
</dbReference>
<keyword evidence="3" id="KW-1185">Reference proteome</keyword>
<comment type="caution">
    <text evidence="2">The sequence shown here is derived from an EMBL/GenBank/DDBJ whole genome shotgun (WGS) entry which is preliminary data.</text>
</comment>
<dbReference type="EMBL" id="JXNT01000001">
    <property type="protein sequence ID" value="ODM23922.1"/>
    <property type="molecule type" value="Genomic_DNA"/>
</dbReference>